<organism evidence="1 2">
    <name type="scientific">Owenia fusiformis</name>
    <name type="common">Polychaete worm</name>
    <dbReference type="NCBI Taxonomy" id="6347"/>
    <lineage>
        <taxon>Eukaryota</taxon>
        <taxon>Metazoa</taxon>
        <taxon>Spiralia</taxon>
        <taxon>Lophotrochozoa</taxon>
        <taxon>Annelida</taxon>
        <taxon>Polychaeta</taxon>
        <taxon>Sedentaria</taxon>
        <taxon>Canalipalpata</taxon>
        <taxon>Sabellida</taxon>
        <taxon>Oweniida</taxon>
        <taxon>Oweniidae</taxon>
        <taxon>Owenia</taxon>
    </lineage>
</organism>
<gene>
    <name evidence="1" type="ORF">OFUS_LOCUS2007</name>
</gene>
<dbReference type="Pfam" id="PF05608">
    <property type="entry name" value="RTE1"/>
    <property type="match status" value="1"/>
</dbReference>
<name>A0A8J1TPR6_OWEFU</name>
<dbReference type="Proteomes" id="UP000749559">
    <property type="component" value="Unassembled WGS sequence"/>
</dbReference>
<protein>
    <submittedName>
        <fullName evidence="1">Uncharacterized protein</fullName>
    </submittedName>
</protein>
<accession>A0A8J1TPR6</accession>
<evidence type="ECO:0000313" key="1">
    <source>
        <dbReference type="EMBL" id="CAH1774575.1"/>
    </source>
</evidence>
<dbReference type="InterPro" id="IPR008496">
    <property type="entry name" value="TMEM222/RTE1"/>
</dbReference>
<dbReference type="EMBL" id="CAIIXF020000001">
    <property type="protein sequence ID" value="CAH1774575.1"/>
    <property type="molecule type" value="Genomic_DNA"/>
</dbReference>
<sequence>MDNKLEEGSREMPQDIPLYRAHRIDHDKSRYPHCIVWCPIPLLTWIFPFIGHMGIGTTSGVIRDFAGPYYVSEDCMAFGIPTRYWQLKLEKVRNGSGRELWDKSVHEASEEYKGRIHNLCCDNCHSHVAMALNLMGYDQKSNWNMVKLAAIMFVKGKYVGVAGFLKTWLPFVLLLGVIVTVVLVTKFHMM</sequence>
<reference evidence="1" key="1">
    <citation type="submission" date="2022-03" db="EMBL/GenBank/DDBJ databases">
        <authorList>
            <person name="Martin C."/>
        </authorList>
    </citation>
    <scope>NUCLEOTIDE SEQUENCE</scope>
</reference>
<dbReference type="AlphaFoldDB" id="A0A8J1TPR6"/>
<dbReference type="PANTHER" id="PTHR20921">
    <property type="entry name" value="TRANSMEMBRANE PROTEIN 222"/>
    <property type="match status" value="1"/>
</dbReference>
<comment type="caution">
    <text evidence="1">The sequence shown here is derived from an EMBL/GenBank/DDBJ whole genome shotgun (WGS) entry which is preliminary data.</text>
</comment>
<dbReference type="PANTHER" id="PTHR20921:SF0">
    <property type="entry name" value="TRANSMEMBRANE PROTEIN 222"/>
    <property type="match status" value="1"/>
</dbReference>
<keyword evidence="2" id="KW-1185">Reference proteome</keyword>
<evidence type="ECO:0000313" key="2">
    <source>
        <dbReference type="Proteomes" id="UP000749559"/>
    </source>
</evidence>
<proteinExistence type="predicted"/>
<dbReference type="OrthoDB" id="267284at2759"/>